<dbReference type="EMBL" id="MU858290">
    <property type="protein sequence ID" value="KAK4207507.1"/>
    <property type="molecule type" value="Genomic_DNA"/>
</dbReference>
<proteinExistence type="predicted"/>
<comment type="caution">
    <text evidence="2">The sequence shown here is derived from an EMBL/GenBank/DDBJ whole genome shotgun (WGS) entry which is preliminary data.</text>
</comment>
<gene>
    <name evidence="2" type="ORF">QBC37DRAFT_392714</name>
</gene>
<evidence type="ECO:0000313" key="2">
    <source>
        <dbReference type="EMBL" id="KAK4207507.1"/>
    </source>
</evidence>
<organism evidence="2 3">
    <name type="scientific">Rhypophila decipiens</name>
    <dbReference type="NCBI Taxonomy" id="261697"/>
    <lineage>
        <taxon>Eukaryota</taxon>
        <taxon>Fungi</taxon>
        <taxon>Dikarya</taxon>
        <taxon>Ascomycota</taxon>
        <taxon>Pezizomycotina</taxon>
        <taxon>Sordariomycetes</taxon>
        <taxon>Sordariomycetidae</taxon>
        <taxon>Sordariales</taxon>
        <taxon>Naviculisporaceae</taxon>
        <taxon>Rhypophila</taxon>
    </lineage>
</organism>
<evidence type="ECO:0000256" key="1">
    <source>
        <dbReference type="SAM" id="SignalP"/>
    </source>
</evidence>
<protein>
    <submittedName>
        <fullName evidence="2">Uncharacterized protein</fullName>
    </submittedName>
</protein>
<reference evidence="2" key="2">
    <citation type="submission" date="2023-05" db="EMBL/GenBank/DDBJ databases">
        <authorList>
            <consortium name="Lawrence Berkeley National Laboratory"/>
            <person name="Steindorff A."/>
            <person name="Hensen N."/>
            <person name="Bonometti L."/>
            <person name="Westerberg I."/>
            <person name="Brannstrom I.O."/>
            <person name="Guillou S."/>
            <person name="Cros-Aarteil S."/>
            <person name="Calhoun S."/>
            <person name="Haridas S."/>
            <person name="Kuo A."/>
            <person name="Mondo S."/>
            <person name="Pangilinan J."/>
            <person name="Riley R."/>
            <person name="Labutti K."/>
            <person name="Andreopoulos B."/>
            <person name="Lipzen A."/>
            <person name="Chen C."/>
            <person name="Yanf M."/>
            <person name="Daum C."/>
            <person name="Ng V."/>
            <person name="Clum A."/>
            <person name="Ohm R."/>
            <person name="Martin F."/>
            <person name="Silar P."/>
            <person name="Natvig D."/>
            <person name="Lalanne C."/>
            <person name="Gautier V."/>
            <person name="Ament-Velasquez S.L."/>
            <person name="Kruys A."/>
            <person name="Hutchinson M.I."/>
            <person name="Powell A.J."/>
            <person name="Barry K."/>
            <person name="Miller A.N."/>
            <person name="Grigoriev I.V."/>
            <person name="Debuchy R."/>
            <person name="Gladieux P."/>
            <person name="Thoren M.H."/>
            <person name="Johannesson H."/>
        </authorList>
    </citation>
    <scope>NUCLEOTIDE SEQUENCE</scope>
    <source>
        <strain evidence="2">PSN293</strain>
    </source>
</reference>
<feature type="chain" id="PRO_5043030001" evidence="1">
    <location>
        <begin position="19"/>
        <end position="191"/>
    </location>
</feature>
<accession>A0AAN6Y1C1</accession>
<name>A0AAN6Y1C1_9PEZI</name>
<dbReference type="Proteomes" id="UP001301769">
    <property type="component" value="Unassembled WGS sequence"/>
</dbReference>
<evidence type="ECO:0000313" key="3">
    <source>
        <dbReference type="Proteomes" id="UP001301769"/>
    </source>
</evidence>
<dbReference type="AlphaFoldDB" id="A0AAN6Y1C1"/>
<keyword evidence="1" id="KW-0732">Signal</keyword>
<reference evidence="2" key="1">
    <citation type="journal article" date="2023" name="Mol. Phylogenet. Evol.">
        <title>Genome-scale phylogeny and comparative genomics of the fungal order Sordariales.</title>
        <authorList>
            <person name="Hensen N."/>
            <person name="Bonometti L."/>
            <person name="Westerberg I."/>
            <person name="Brannstrom I.O."/>
            <person name="Guillou S."/>
            <person name="Cros-Aarteil S."/>
            <person name="Calhoun S."/>
            <person name="Haridas S."/>
            <person name="Kuo A."/>
            <person name="Mondo S."/>
            <person name="Pangilinan J."/>
            <person name="Riley R."/>
            <person name="LaButti K."/>
            <person name="Andreopoulos B."/>
            <person name="Lipzen A."/>
            <person name="Chen C."/>
            <person name="Yan M."/>
            <person name="Daum C."/>
            <person name="Ng V."/>
            <person name="Clum A."/>
            <person name="Steindorff A."/>
            <person name="Ohm R.A."/>
            <person name="Martin F."/>
            <person name="Silar P."/>
            <person name="Natvig D.O."/>
            <person name="Lalanne C."/>
            <person name="Gautier V."/>
            <person name="Ament-Velasquez S.L."/>
            <person name="Kruys A."/>
            <person name="Hutchinson M.I."/>
            <person name="Powell A.J."/>
            <person name="Barry K."/>
            <person name="Miller A.N."/>
            <person name="Grigoriev I.V."/>
            <person name="Debuchy R."/>
            <person name="Gladieux P."/>
            <person name="Hiltunen Thoren M."/>
            <person name="Johannesson H."/>
        </authorList>
    </citation>
    <scope>NUCLEOTIDE SEQUENCE</scope>
    <source>
        <strain evidence="2">PSN293</strain>
    </source>
</reference>
<feature type="signal peptide" evidence="1">
    <location>
        <begin position="1"/>
        <end position="18"/>
    </location>
</feature>
<keyword evidence="3" id="KW-1185">Reference proteome</keyword>
<sequence>MKSFAILVFSSLTSLVSGQAGFPVGAQAIQEFNAIARDLITPVAALHPRATDSGYTGDCAKSFTQWASCAGDGMKSDLCGLDLTDPTKTEGVDVQCACDQATSLYDCYTSYCTTGTEYSAYYVGVSACASLGIGTAPPAPTDAGAAGGNGNGNGGGGGAGKPSAGNTMGSDLVLWTMWAGVAVGSFVVMLL</sequence>